<dbReference type="SUPFAM" id="SSF54001">
    <property type="entry name" value="Cysteine proteinases"/>
    <property type="match status" value="1"/>
</dbReference>
<dbReference type="Gene3D" id="3.90.70.10">
    <property type="entry name" value="Cysteine proteinases"/>
    <property type="match status" value="1"/>
</dbReference>
<accession>A0A8H4TF06</accession>
<protein>
    <recommendedName>
        <fullName evidence="3">Calpain catalytic domain-containing protein</fullName>
    </recommendedName>
</protein>
<keyword evidence="5" id="KW-1185">Reference proteome</keyword>
<name>A0A8H4TF06_9HYPO</name>
<dbReference type="EMBL" id="JABEXW010000745">
    <property type="protein sequence ID" value="KAF4956773.1"/>
    <property type="molecule type" value="Genomic_DNA"/>
</dbReference>
<dbReference type="PROSITE" id="PS50203">
    <property type="entry name" value="CALPAIN_CAT"/>
    <property type="match status" value="1"/>
</dbReference>
<reference evidence="4" key="1">
    <citation type="journal article" date="2020" name="BMC Genomics">
        <title>Correction to: Identification and distribution of gene clusters required for synthesis of sphingolipid metabolism inhibitors in diverse species of the filamentous fungus Fusarium.</title>
        <authorList>
            <person name="Kim H.S."/>
            <person name="Lohmar J.M."/>
            <person name="Busman M."/>
            <person name="Brown D.W."/>
            <person name="Naumann T.A."/>
            <person name="Divon H.H."/>
            <person name="Lysoe E."/>
            <person name="Uhlig S."/>
            <person name="Proctor R.H."/>
        </authorList>
    </citation>
    <scope>NUCLEOTIDE SEQUENCE</scope>
    <source>
        <strain evidence="4">NRRL 20472</strain>
    </source>
</reference>
<dbReference type="InterPro" id="IPR022684">
    <property type="entry name" value="Calpain_cysteine_protease"/>
</dbReference>
<dbReference type="OrthoDB" id="424753at2759"/>
<dbReference type="PRINTS" id="PR00704">
    <property type="entry name" value="CALPAIN"/>
</dbReference>
<dbReference type="Pfam" id="PF00648">
    <property type="entry name" value="Peptidase_C2"/>
    <property type="match status" value="1"/>
</dbReference>
<evidence type="ECO:0000256" key="2">
    <source>
        <dbReference type="PROSITE-ProRule" id="PRU00239"/>
    </source>
</evidence>
<reference evidence="4" key="2">
    <citation type="submission" date="2020-05" db="EMBL/GenBank/DDBJ databases">
        <authorList>
            <person name="Kim H.-S."/>
            <person name="Proctor R.H."/>
            <person name="Brown D.W."/>
        </authorList>
    </citation>
    <scope>NUCLEOTIDE SEQUENCE</scope>
    <source>
        <strain evidence="4">NRRL 20472</strain>
    </source>
</reference>
<feature type="domain" description="Calpain catalytic" evidence="3">
    <location>
        <begin position="49"/>
        <end position="274"/>
    </location>
</feature>
<sequence>MRYRDPGGDLDWDLKYEKGHCLNSLSTKAFELNSGTLLDSEASVPKAVKRVDEIFEKPTFMRNSRGSDVNQGKLGDCGMIAGLTALANVSDGLRRNCVAHDTNIGIYGFIIYRDGEWIYSIIDDKLYLKSPLENVYRKAYQTGSKAFFLAHSKDQNETWVPLFEKAFAKAHGDSASLTGGWIGEGTEDLSGGVTAEMFTSDIIDTDQFWDKEIWRASDEFLFGASTGLLEYGYGERDGISNGHAYVVMKVHTLKSGQRLVKLHKSWGMARKGIWGVGVLE</sequence>
<feature type="active site" evidence="1">
    <location>
        <position position="243"/>
    </location>
</feature>
<comment type="caution">
    <text evidence="4">The sequence shown here is derived from an EMBL/GenBank/DDBJ whole genome shotgun (WGS) entry which is preliminary data.</text>
</comment>
<proteinExistence type="predicted"/>
<organism evidence="4 5">
    <name type="scientific">Fusarium sarcochroum</name>
    <dbReference type="NCBI Taxonomy" id="1208366"/>
    <lineage>
        <taxon>Eukaryota</taxon>
        <taxon>Fungi</taxon>
        <taxon>Dikarya</taxon>
        <taxon>Ascomycota</taxon>
        <taxon>Pezizomycotina</taxon>
        <taxon>Sordariomycetes</taxon>
        <taxon>Hypocreomycetidae</taxon>
        <taxon>Hypocreales</taxon>
        <taxon>Nectriaceae</taxon>
        <taxon>Fusarium</taxon>
        <taxon>Fusarium lateritium species complex</taxon>
    </lineage>
</organism>
<evidence type="ECO:0000259" key="3">
    <source>
        <dbReference type="PROSITE" id="PS50203"/>
    </source>
</evidence>
<evidence type="ECO:0000313" key="4">
    <source>
        <dbReference type="EMBL" id="KAF4956773.1"/>
    </source>
</evidence>
<dbReference type="PANTHER" id="PTHR10183:SF397">
    <property type="entry name" value="CALPAIN CATALYTIC DOMAIN-CONTAINING PROTEIN"/>
    <property type="match status" value="1"/>
</dbReference>
<dbReference type="Proteomes" id="UP000622797">
    <property type="component" value="Unassembled WGS sequence"/>
</dbReference>
<gene>
    <name evidence="4" type="ORF">FSARC_11474</name>
</gene>
<evidence type="ECO:0000256" key="1">
    <source>
        <dbReference type="PIRSR" id="PIRSR622684-1"/>
    </source>
</evidence>
<dbReference type="SMART" id="SM00230">
    <property type="entry name" value="CysPc"/>
    <property type="match status" value="1"/>
</dbReference>
<dbReference type="InterPro" id="IPR038765">
    <property type="entry name" value="Papain-like_cys_pep_sf"/>
</dbReference>
<dbReference type="PANTHER" id="PTHR10183">
    <property type="entry name" value="CALPAIN"/>
    <property type="match status" value="1"/>
</dbReference>
<comment type="caution">
    <text evidence="2">Lacks conserved residue(s) required for the propagation of feature annotation.</text>
</comment>
<feature type="active site" evidence="1">
    <location>
        <position position="77"/>
    </location>
</feature>
<dbReference type="InterPro" id="IPR001300">
    <property type="entry name" value="Peptidase_C2_calpain_cat"/>
</dbReference>
<evidence type="ECO:0000313" key="5">
    <source>
        <dbReference type="Proteomes" id="UP000622797"/>
    </source>
</evidence>
<dbReference type="GO" id="GO:0004198">
    <property type="term" value="F:calcium-dependent cysteine-type endopeptidase activity"/>
    <property type="evidence" value="ECO:0007669"/>
    <property type="project" value="InterPro"/>
</dbReference>
<dbReference type="GO" id="GO:0006508">
    <property type="term" value="P:proteolysis"/>
    <property type="evidence" value="ECO:0007669"/>
    <property type="project" value="InterPro"/>
</dbReference>
<dbReference type="AlphaFoldDB" id="A0A8H4TF06"/>